<protein>
    <submittedName>
        <fullName evidence="1">Uncharacterized protein</fullName>
    </submittedName>
</protein>
<dbReference type="InParanoid" id="A0A251TZF5"/>
<reference evidence="2" key="1">
    <citation type="journal article" date="2017" name="Nature">
        <title>The sunflower genome provides insights into oil metabolism, flowering and Asterid evolution.</title>
        <authorList>
            <person name="Badouin H."/>
            <person name="Gouzy J."/>
            <person name="Grassa C.J."/>
            <person name="Murat F."/>
            <person name="Staton S.E."/>
            <person name="Cottret L."/>
            <person name="Lelandais-Briere C."/>
            <person name="Owens G.L."/>
            <person name="Carrere S."/>
            <person name="Mayjonade B."/>
            <person name="Legrand L."/>
            <person name="Gill N."/>
            <person name="Kane N.C."/>
            <person name="Bowers J.E."/>
            <person name="Hubner S."/>
            <person name="Bellec A."/>
            <person name="Berard A."/>
            <person name="Berges H."/>
            <person name="Blanchet N."/>
            <person name="Boniface M.C."/>
            <person name="Brunel D."/>
            <person name="Catrice O."/>
            <person name="Chaidir N."/>
            <person name="Claudel C."/>
            <person name="Donnadieu C."/>
            <person name="Faraut T."/>
            <person name="Fievet G."/>
            <person name="Helmstetter N."/>
            <person name="King M."/>
            <person name="Knapp S.J."/>
            <person name="Lai Z."/>
            <person name="Le Paslier M.C."/>
            <person name="Lippi Y."/>
            <person name="Lorenzon L."/>
            <person name="Mandel J.R."/>
            <person name="Marage G."/>
            <person name="Marchand G."/>
            <person name="Marquand E."/>
            <person name="Bret-Mestries E."/>
            <person name="Morien E."/>
            <person name="Nambeesan S."/>
            <person name="Nguyen T."/>
            <person name="Pegot-Espagnet P."/>
            <person name="Pouilly N."/>
            <person name="Raftis F."/>
            <person name="Sallet E."/>
            <person name="Schiex T."/>
            <person name="Thomas J."/>
            <person name="Vandecasteele C."/>
            <person name="Vares D."/>
            <person name="Vear F."/>
            <person name="Vautrin S."/>
            <person name="Crespi M."/>
            <person name="Mangin B."/>
            <person name="Burke J.M."/>
            <person name="Salse J."/>
            <person name="Munos S."/>
            <person name="Vincourt P."/>
            <person name="Rieseberg L.H."/>
            <person name="Langlade N.B."/>
        </authorList>
    </citation>
    <scope>NUCLEOTIDE SEQUENCE [LARGE SCALE GENOMIC DNA]</scope>
    <source>
        <strain evidence="2">cv. SF193</strain>
    </source>
</reference>
<evidence type="ECO:0000313" key="2">
    <source>
        <dbReference type="Proteomes" id="UP000215914"/>
    </source>
</evidence>
<accession>A0A251TZF5</accession>
<dbReference type="Proteomes" id="UP000215914">
    <property type="component" value="Chromosome 9"/>
</dbReference>
<dbReference type="AlphaFoldDB" id="A0A251TZF5"/>
<dbReference type="EMBL" id="CM007898">
    <property type="protein sequence ID" value="OTG16525.1"/>
    <property type="molecule type" value="Genomic_DNA"/>
</dbReference>
<name>A0A251TZF5_HELAN</name>
<evidence type="ECO:0000313" key="1">
    <source>
        <dbReference type="EMBL" id="OTG16525.1"/>
    </source>
</evidence>
<sequence length="67" mass="8313">MKMTQYLVRGFGVMLYSKYYNNTHFMYFHYIRCFRLQINGPTRKRLQTIFWLNATLRRKFRGEFTTG</sequence>
<organism evidence="1 2">
    <name type="scientific">Helianthus annuus</name>
    <name type="common">Common sunflower</name>
    <dbReference type="NCBI Taxonomy" id="4232"/>
    <lineage>
        <taxon>Eukaryota</taxon>
        <taxon>Viridiplantae</taxon>
        <taxon>Streptophyta</taxon>
        <taxon>Embryophyta</taxon>
        <taxon>Tracheophyta</taxon>
        <taxon>Spermatophyta</taxon>
        <taxon>Magnoliopsida</taxon>
        <taxon>eudicotyledons</taxon>
        <taxon>Gunneridae</taxon>
        <taxon>Pentapetalae</taxon>
        <taxon>asterids</taxon>
        <taxon>campanulids</taxon>
        <taxon>Asterales</taxon>
        <taxon>Asteraceae</taxon>
        <taxon>Asteroideae</taxon>
        <taxon>Heliantheae alliance</taxon>
        <taxon>Heliantheae</taxon>
        <taxon>Helianthus</taxon>
    </lineage>
</organism>
<keyword evidence="2" id="KW-1185">Reference proteome</keyword>
<gene>
    <name evidence="1" type="ORF">HannXRQ_Chr09g0272311</name>
</gene>
<proteinExistence type="predicted"/>